<reference evidence="2" key="1">
    <citation type="journal article" date="2020" name="bioRxiv">
        <title>Genomic and phenotypic heterogeneity of clinical isolates of the human pathogens Aspergillus fumigatus, Aspergillus lentulus and Aspergillus fumigatiaffinis.</title>
        <authorList>
            <person name="dos Santos R.A.C."/>
            <person name="Steenwyk J.L."/>
            <person name="Rivero-Menendez O."/>
            <person name="Mead M.E."/>
            <person name="Silva L.P."/>
            <person name="Bastos R.W."/>
            <person name="Alastruey-Izquierdo A."/>
            <person name="Goldman G.H."/>
            <person name="Rokas A."/>
        </authorList>
    </citation>
    <scope>NUCLEOTIDE SEQUENCE</scope>
    <source>
        <strain evidence="2">CNM-CM6805</strain>
    </source>
</reference>
<feature type="compositionally biased region" description="Basic and acidic residues" evidence="1">
    <location>
        <begin position="174"/>
        <end position="190"/>
    </location>
</feature>
<dbReference type="EMBL" id="JAAAPX010000019">
    <property type="protein sequence ID" value="KAF4241898.1"/>
    <property type="molecule type" value="Genomic_DNA"/>
</dbReference>
<organism evidence="2 3">
    <name type="scientific">Aspergillus fumigatiaffinis</name>
    <dbReference type="NCBI Taxonomy" id="340414"/>
    <lineage>
        <taxon>Eukaryota</taxon>
        <taxon>Fungi</taxon>
        <taxon>Dikarya</taxon>
        <taxon>Ascomycota</taxon>
        <taxon>Pezizomycotina</taxon>
        <taxon>Eurotiomycetes</taxon>
        <taxon>Eurotiomycetidae</taxon>
        <taxon>Eurotiales</taxon>
        <taxon>Aspergillaceae</taxon>
        <taxon>Aspergillus</taxon>
        <taxon>Aspergillus subgen. Fumigati</taxon>
    </lineage>
</organism>
<evidence type="ECO:0000313" key="3">
    <source>
        <dbReference type="Proteomes" id="UP000653565"/>
    </source>
</evidence>
<accession>A0A8H4M9P8</accession>
<sequence length="377" mass="42325">MGRGRRTAEEWLYPARWIEHLKAKRPNTYCDEIVKWIFVSGVFNDCELYASVTCLAIRQSKDIINTLDLPIPLSVTGTLMKQMKAHGLPWPRENLDYKGLAPENVAKKILEFEKPSSKVSCKDRMSGTCYEIDPSGDIVLVLSAQRRASPKTSPAEGTTEARPVESTSPTSTKADTDTPIRKDAEEKPPNSEETASSAVETPRTRFKVSSKHLSLASNYFNNHVKKRISATRTADPPEEVHILDCNLEALLIVMNIIHNKGQQIPKKVDSAMLLKVAAVVRYLDCLEACTFFFGVWIQRLVDEDEIVFDTWDNCLKWVYISWASNRPSLFTSSTSAAMSRRCSSSTYPADLNLPERIKGIVANHLPISFIGREVSTR</sequence>
<dbReference type="AlphaFoldDB" id="A0A8H4M9P8"/>
<comment type="caution">
    <text evidence="2">The sequence shown here is derived from an EMBL/GenBank/DDBJ whole genome shotgun (WGS) entry which is preliminary data.</text>
</comment>
<dbReference type="OrthoDB" id="5275938at2759"/>
<evidence type="ECO:0000256" key="1">
    <source>
        <dbReference type="SAM" id="MobiDB-lite"/>
    </source>
</evidence>
<proteinExistence type="predicted"/>
<dbReference type="Proteomes" id="UP000653565">
    <property type="component" value="Unassembled WGS sequence"/>
</dbReference>
<evidence type="ECO:0000313" key="2">
    <source>
        <dbReference type="EMBL" id="KAF4241898.1"/>
    </source>
</evidence>
<evidence type="ECO:0008006" key="4">
    <source>
        <dbReference type="Google" id="ProtNLM"/>
    </source>
</evidence>
<keyword evidence="3" id="KW-1185">Reference proteome</keyword>
<gene>
    <name evidence="2" type="ORF">CNMCM6805_003435</name>
</gene>
<protein>
    <recommendedName>
        <fullName evidence="4">BTB domain-containing protein</fullName>
    </recommendedName>
</protein>
<feature type="region of interest" description="Disordered" evidence="1">
    <location>
        <begin position="146"/>
        <end position="205"/>
    </location>
</feature>
<name>A0A8H4M9P8_9EURO</name>
<reference evidence="2" key="2">
    <citation type="submission" date="2020-04" db="EMBL/GenBank/DDBJ databases">
        <authorList>
            <person name="Santos R.A.C."/>
            <person name="Steenwyk J.L."/>
            <person name="Rivero-Menendez O."/>
            <person name="Mead M.E."/>
            <person name="Silva L.P."/>
            <person name="Bastos R.W."/>
            <person name="Alastruey-Izquierdo A."/>
            <person name="Goldman G.H."/>
            <person name="Rokas A."/>
        </authorList>
    </citation>
    <scope>NUCLEOTIDE SEQUENCE</scope>
    <source>
        <strain evidence="2">CNM-CM6805</strain>
    </source>
</reference>